<keyword evidence="1" id="KW-0812">Transmembrane</keyword>
<evidence type="ECO:0000313" key="4">
    <source>
        <dbReference type="Proteomes" id="UP000552836"/>
    </source>
</evidence>
<evidence type="ECO:0000313" key="2">
    <source>
        <dbReference type="EMBL" id="GGL84106.1"/>
    </source>
</evidence>
<reference evidence="3 4" key="3">
    <citation type="submission" date="2020-02" db="EMBL/GenBank/DDBJ databases">
        <title>Sequencing the genomes of 1000 actinobacteria strains.</title>
        <authorList>
            <person name="Klenk H.-P."/>
        </authorList>
    </citation>
    <scope>NUCLEOTIDE SEQUENCE [LARGE SCALE GENOMIC DNA]</scope>
    <source>
        <strain evidence="3 4">DSM 45201</strain>
    </source>
</reference>
<dbReference type="RefSeq" id="WP_166757627.1">
    <property type="nucleotide sequence ID" value="NZ_BAABJU010000008.1"/>
</dbReference>
<keyword evidence="1" id="KW-0472">Membrane</keyword>
<accession>A0A846M3A4</accession>
<reference evidence="2" key="1">
    <citation type="journal article" date="2014" name="Int. J. Syst. Evol. Microbiol.">
        <title>Complete genome of a new Firmicutes species belonging to the dominant human colonic microbiota ('Ruminococcus bicirculans') reveals two chromosomes and a selective capacity to utilize plant glucans.</title>
        <authorList>
            <consortium name="NISC Comparative Sequencing Program"/>
            <person name="Wegmann U."/>
            <person name="Louis P."/>
            <person name="Goesmann A."/>
            <person name="Henrissat B."/>
            <person name="Duncan S.H."/>
            <person name="Flint H.J."/>
        </authorList>
    </citation>
    <scope>NUCLEOTIDE SEQUENCE</scope>
    <source>
        <strain evidence="2">CGMCC 4.5581</strain>
    </source>
</reference>
<evidence type="ECO:0000256" key="1">
    <source>
        <dbReference type="SAM" id="Phobius"/>
    </source>
</evidence>
<keyword evidence="5" id="KW-1185">Reference proteome</keyword>
<comment type="caution">
    <text evidence="3">The sequence shown here is derived from an EMBL/GenBank/DDBJ whole genome shotgun (WGS) entry which is preliminary data.</text>
</comment>
<sequence length="163" mass="16293">MTRHGALVAGYAVLVLGAVLAPALAVRAAGGRGGVGIATDGDLVVVSGVVGLVAAAWACRRLLTHRRRGHAAADRWLAAVLALGVLAVGAAGLPALALHAAANLPATLTEQAWLAPTTWGAALVTATLAAAAADRGLLRWLTAGHPASRDARTERVRATSAGR</sequence>
<proteinExistence type="predicted"/>
<protein>
    <submittedName>
        <fullName evidence="3">Uncharacterized protein</fullName>
    </submittedName>
</protein>
<keyword evidence="1" id="KW-1133">Transmembrane helix</keyword>
<reference evidence="5" key="2">
    <citation type="journal article" date="2019" name="Int. J. Syst. Evol. Microbiol.">
        <title>The Global Catalogue of Microorganisms (GCM) 10K type strain sequencing project: providing services to taxonomists for standard genome sequencing and annotation.</title>
        <authorList>
            <consortium name="The Broad Institute Genomics Platform"/>
            <consortium name="The Broad Institute Genome Sequencing Center for Infectious Disease"/>
            <person name="Wu L."/>
            <person name="Ma J."/>
        </authorList>
    </citation>
    <scope>NUCLEOTIDE SEQUENCE [LARGE SCALE GENOMIC DNA]</scope>
    <source>
        <strain evidence="5">CGMCC 4.5581</strain>
    </source>
</reference>
<dbReference type="EMBL" id="BMMI01000013">
    <property type="protein sequence ID" value="GGL84106.1"/>
    <property type="molecule type" value="Genomic_DNA"/>
</dbReference>
<feature type="transmembrane region" description="Helical" evidence="1">
    <location>
        <begin position="113"/>
        <end position="133"/>
    </location>
</feature>
<organism evidence="3 4">
    <name type="scientific">Modestobacter marinus</name>
    <dbReference type="NCBI Taxonomy" id="477641"/>
    <lineage>
        <taxon>Bacteria</taxon>
        <taxon>Bacillati</taxon>
        <taxon>Actinomycetota</taxon>
        <taxon>Actinomycetes</taxon>
        <taxon>Geodermatophilales</taxon>
        <taxon>Geodermatophilaceae</taxon>
        <taxon>Modestobacter</taxon>
    </lineage>
</organism>
<evidence type="ECO:0000313" key="5">
    <source>
        <dbReference type="Proteomes" id="UP000648663"/>
    </source>
</evidence>
<dbReference type="EMBL" id="JAAMPA010000003">
    <property type="protein sequence ID" value="NIH70119.1"/>
    <property type="molecule type" value="Genomic_DNA"/>
</dbReference>
<evidence type="ECO:0000313" key="3">
    <source>
        <dbReference type="EMBL" id="NIH70119.1"/>
    </source>
</evidence>
<gene>
    <name evidence="3" type="ORF">FB380_004617</name>
    <name evidence="2" type="ORF">GCM10011589_45720</name>
</gene>
<dbReference type="Proteomes" id="UP000552836">
    <property type="component" value="Unassembled WGS sequence"/>
</dbReference>
<dbReference type="AlphaFoldDB" id="A0A846M3A4"/>
<name>A0A846M3A4_9ACTN</name>
<reference evidence="2" key="4">
    <citation type="submission" date="2024-05" db="EMBL/GenBank/DDBJ databases">
        <authorList>
            <person name="Sun Q."/>
            <person name="Zhou Y."/>
        </authorList>
    </citation>
    <scope>NUCLEOTIDE SEQUENCE</scope>
    <source>
        <strain evidence="2">CGMCC 4.5581</strain>
    </source>
</reference>
<feature type="transmembrane region" description="Helical" evidence="1">
    <location>
        <begin position="75"/>
        <end position="101"/>
    </location>
</feature>
<feature type="transmembrane region" description="Helical" evidence="1">
    <location>
        <begin position="44"/>
        <end position="63"/>
    </location>
</feature>
<dbReference type="Proteomes" id="UP000648663">
    <property type="component" value="Unassembled WGS sequence"/>
</dbReference>